<keyword evidence="2" id="KW-1185">Reference proteome</keyword>
<protein>
    <submittedName>
        <fullName evidence="1">Uncharacterized protein</fullName>
    </submittedName>
</protein>
<dbReference type="Proteomes" id="UP000009248">
    <property type="component" value="Segment"/>
</dbReference>
<name>O10306_NPVOP</name>
<accession>O10306</accession>
<organismHost>
    <name type="scientific">Orgyia pseudotsugata</name>
    <name type="common">Douglas-fir tussock moth</name>
    <dbReference type="NCBI Taxonomy" id="33414"/>
</organismHost>
<dbReference type="PIR" id="T10320">
    <property type="entry name" value="T10320"/>
</dbReference>
<proteinExistence type="predicted"/>
<dbReference type="EMBL" id="U75930">
    <property type="protein sequence ID" value="AAC59050.1"/>
    <property type="molecule type" value="Genomic_DNA"/>
</dbReference>
<evidence type="ECO:0000313" key="2">
    <source>
        <dbReference type="Proteomes" id="UP000009248"/>
    </source>
</evidence>
<dbReference type="KEGG" id="vg:912015"/>
<dbReference type="GeneID" id="912015"/>
<sequence>MARRQVLDEQLLQLAAAARQLDAQLAAAPARVPAEITSMGVRDKTGSIREFLYRSECDAAQRRAYALAQEIDALFVKDYCK</sequence>
<reference evidence="1 2" key="1">
    <citation type="journal article" date="1997" name="Virology">
        <title>The sequence of the Orgyia pseudotsugata multinucleocapsid nuclear polyhedrosis virus genome.</title>
        <authorList>
            <person name="Ahrens C.H."/>
            <person name="Russell R.L."/>
            <person name="Funk C.J."/>
            <person name="Evans J.T."/>
            <person name="Harwood S.H."/>
            <person name="Rohrmann G.F."/>
        </authorList>
    </citation>
    <scope>NUCLEOTIDE SEQUENCE [LARGE SCALE GENOMIC DNA]</scope>
</reference>
<evidence type="ECO:0000313" key="1">
    <source>
        <dbReference type="EMBL" id="AAC59050.1"/>
    </source>
</evidence>
<dbReference type="RefSeq" id="NP_046207.1">
    <property type="nucleotide sequence ID" value="NC_001875.2"/>
</dbReference>
<organism evidence="1 2">
    <name type="scientific">Orgyia pseudotsugata multicapsid polyhedrosis virus</name>
    <name type="common">OpMNPV</name>
    <dbReference type="NCBI Taxonomy" id="262177"/>
    <lineage>
        <taxon>Viruses</taxon>
        <taxon>Viruses incertae sedis</taxon>
        <taxon>Naldaviricetes</taxon>
        <taxon>Lefavirales</taxon>
        <taxon>Baculoviridae</taxon>
        <taxon>Alphabaculovirus</taxon>
        <taxon>Alphabaculovirus orpseudotsugatae</taxon>
    </lineage>
</organism>